<dbReference type="GO" id="GO:0016791">
    <property type="term" value="F:phosphatase activity"/>
    <property type="evidence" value="ECO:0007669"/>
    <property type="project" value="TreeGrafter"/>
</dbReference>
<dbReference type="GO" id="GO:0000287">
    <property type="term" value="F:magnesium ion binding"/>
    <property type="evidence" value="ECO:0007669"/>
    <property type="project" value="TreeGrafter"/>
</dbReference>
<dbReference type="SFLD" id="SFLDS00003">
    <property type="entry name" value="Haloacid_Dehalogenase"/>
    <property type="match status" value="1"/>
</dbReference>
<dbReference type="PROSITE" id="PS01228">
    <property type="entry name" value="COF_1"/>
    <property type="match status" value="1"/>
</dbReference>
<dbReference type="OrthoDB" id="9790031at2"/>
<reference evidence="1 2" key="1">
    <citation type="submission" date="2019-03" db="EMBL/GenBank/DDBJ databases">
        <title>Genome sequence of Lentibacillus salicampi ATCC BAA-719.</title>
        <authorList>
            <person name="Maclea K.S."/>
            <person name="Simoes Junior M."/>
        </authorList>
    </citation>
    <scope>NUCLEOTIDE SEQUENCE [LARGE SCALE GENOMIC DNA]</scope>
    <source>
        <strain evidence="1 2">ATCC BAA-719</strain>
    </source>
</reference>
<dbReference type="InterPro" id="IPR006379">
    <property type="entry name" value="HAD-SF_hydro_IIB"/>
</dbReference>
<keyword evidence="1" id="KW-0378">Hydrolase</keyword>
<dbReference type="Proteomes" id="UP000298484">
    <property type="component" value="Unassembled WGS sequence"/>
</dbReference>
<name>A0A4Y9A7W7_9BACI</name>
<keyword evidence="2" id="KW-1185">Reference proteome</keyword>
<dbReference type="Gene3D" id="3.30.1240.10">
    <property type="match status" value="1"/>
</dbReference>
<dbReference type="RefSeq" id="WP_135111024.1">
    <property type="nucleotide sequence ID" value="NZ_SRHY01000036.1"/>
</dbReference>
<dbReference type="NCBIfam" id="TIGR01484">
    <property type="entry name" value="HAD-SF-IIB"/>
    <property type="match status" value="1"/>
</dbReference>
<dbReference type="GO" id="GO:0005829">
    <property type="term" value="C:cytosol"/>
    <property type="evidence" value="ECO:0007669"/>
    <property type="project" value="TreeGrafter"/>
</dbReference>
<evidence type="ECO:0000313" key="1">
    <source>
        <dbReference type="EMBL" id="TFJ91879.1"/>
    </source>
</evidence>
<dbReference type="InterPro" id="IPR023214">
    <property type="entry name" value="HAD_sf"/>
</dbReference>
<dbReference type="InterPro" id="IPR000150">
    <property type="entry name" value="Cof"/>
</dbReference>
<comment type="caution">
    <text evidence="1">The sequence shown here is derived from an EMBL/GenBank/DDBJ whole genome shotgun (WGS) entry which is preliminary data.</text>
</comment>
<organism evidence="1 2">
    <name type="scientific">Lentibacillus salicampi</name>
    <dbReference type="NCBI Taxonomy" id="175306"/>
    <lineage>
        <taxon>Bacteria</taxon>
        <taxon>Bacillati</taxon>
        <taxon>Bacillota</taxon>
        <taxon>Bacilli</taxon>
        <taxon>Bacillales</taxon>
        <taxon>Bacillaceae</taxon>
        <taxon>Lentibacillus</taxon>
    </lineage>
</organism>
<dbReference type="InterPro" id="IPR036412">
    <property type="entry name" value="HAD-like_sf"/>
</dbReference>
<proteinExistence type="predicted"/>
<dbReference type="CDD" id="cd07516">
    <property type="entry name" value="HAD_Pase"/>
    <property type="match status" value="1"/>
</dbReference>
<dbReference type="EMBL" id="SRHY01000036">
    <property type="protein sequence ID" value="TFJ91879.1"/>
    <property type="molecule type" value="Genomic_DNA"/>
</dbReference>
<dbReference type="SFLD" id="SFLDG01140">
    <property type="entry name" value="C2.B:_Phosphomannomutase_and_P"/>
    <property type="match status" value="1"/>
</dbReference>
<gene>
    <name evidence="1" type="ORF">E4U82_15280</name>
</gene>
<dbReference type="PANTHER" id="PTHR10000:SF8">
    <property type="entry name" value="HAD SUPERFAMILY HYDROLASE-LIKE, TYPE 3"/>
    <property type="match status" value="1"/>
</dbReference>
<dbReference type="AlphaFoldDB" id="A0A4Y9A7W7"/>
<dbReference type="NCBIfam" id="TIGR00099">
    <property type="entry name" value="Cof-subfamily"/>
    <property type="match status" value="1"/>
</dbReference>
<protein>
    <submittedName>
        <fullName evidence="1">HAD family hydrolase</fullName>
    </submittedName>
</protein>
<evidence type="ECO:0000313" key="2">
    <source>
        <dbReference type="Proteomes" id="UP000298484"/>
    </source>
</evidence>
<dbReference type="Pfam" id="PF08282">
    <property type="entry name" value="Hydrolase_3"/>
    <property type="match status" value="1"/>
</dbReference>
<dbReference type="PANTHER" id="PTHR10000">
    <property type="entry name" value="PHOSPHOSERINE PHOSPHATASE"/>
    <property type="match status" value="1"/>
</dbReference>
<accession>A0A4Y9A7W7</accession>
<dbReference type="SUPFAM" id="SSF56784">
    <property type="entry name" value="HAD-like"/>
    <property type="match status" value="1"/>
</dbReference>
<dbReference type="Gene3D" id="3.40.50.1000">
    <property type="entry name" value="HAD superfamily/HAD-like"/>
    <property type="match status" value="1"/>
</dbReference>
<dbReference type="PROSITE" id="PS01229">
    <property type="entry name" value="COF_2"/>
    <property type="match status" value="1"/>
</dbReference>
<sequence>MSIRAMFIDMDGTLLSSTNEVSQRNAKAIYRLINQGTKVFLSTGRPYKMTAPYHSLLGLKTPMICLNGASIHDGLTGKVAQIKPVVLDEDHFHRVTNENPCNVLVHTIDGLYCNRECGEADVWTRESRTPPKYIGDLRDADYRNVLKYSVKTGYHGSHMSHLFSDEADVIDWKDGFEIVAPGVSKWAAIQSLIRAFGINPEETATIGDGPNDIQMLRHAGVGIAMANAAPEVKAAADLVTGHHEDDGLAEYIEQNLVQSLVN</sequence>